<dbReference type="GO" id="GO:0004312">
    <property type="term" value="F:fatty acid synthase activity"/>
    <property type="evidence" value="ECO:0007669"/>
    <property type="project" value="TreeGrafter"/>
</dbReference>
<keyword evidence="5" id="KW-0677">Repeat</keyword>
<dbReference type="Pfam" id="PF18369">
    <property type="entry name" value="PKS_DE"/>
    <property type="match status" value="1"/>
</dbReference>
<comment type="function">
    <text evidence="10">Involved in the biosynthesis of antibiotic erythromycin via the biosynthesis of its aglycone precursor, 6-deoxyerythronolide B (6-dEB).</text>
</comment>
<dbReference type="PANTHER" id="PTHR43775">
    <property type="entry name" value="FATTY ACID SYNTHASE"/>
    <property type="match status" value="1"/>
</dbReference>
<dbReference type="SUPFAM" id="SSF53901">
    <property type="entry name" value="Thiolase-like"/>
    <property type="match status" value="2"/>
</dbReference>
<dbReference type="InterPro" id="IPR049900">
    <property type="entry name" value="PKS_mFAS_DH"/>
</dbReference>
<dbReference type="Pfam" id="PF21089">
    <property type="entry name" value="PKS_DH_N"/>
    <property type="match status" value="1"/>
</dbReference>
<dbReference type="InterPro" id="IPR014043">
    <property type="entry name" value="Acyl_transferase_dom"/>
</dbReference>
<dbReference type="InterPro" id="IPR049552">
    <property type="entry name" value="PKS_DH_N"/>
</dbReference>
<feature type="domain" description="Ketosynthase family 3 (KS3)" evidence="17">
    <location>
        <begin position="33"/>
        <end position="453"/>
    </location>
</feature>
<evidence type="ECO:0000256" key="9">
    <source>
        <dbReference type="ARBA" id="ARBA00052442"/>
    </source>
</evidence>
<dbReference type="PROSITE" id="PS00606">
    <property type="entry name" value="KS3_1"/>
    <property type="match status" value="1"/>
</dbReference>
<dbReference type="SMART" id="SM00827">
    <property type="entry name" value="PKS_AT"/>
    <property type="match status" value="2"/>
</dbReference>
<dbReference type="InterPro" id="IPR009081">
    <property type="entry name" value="PP-bd_ACP"/>
</dbReference>
<evidence type="ECO:0000256" key="4">
    <source>
        <dbReference type="ARBA" id="ARBA00022679"/>
    </source>
</evidence>
<dbReference type="Pfam" id="PF00698">
    <property type="entry name" value="Acyl_transf_1"/>
    <property type="match status" value="2"/>
</dbReference>
<dbReference type="KEGG" id="acab:QRX50_37420"/>
<protein>
    <recommendedName>
        <fullName evidence="13">6-deoxyerythronolide-B synthase</fullName>
        <ecNumber evidence="13">2.3.1.94</ecNumber>
    </recommendedName>
</protein>
<feature type="active site" description="Proton donor; for dehydratase activity" evidence="14">
    <location>
        <position position="1127"/>
    </location>
</feature>
<proteinExistence type="predicted"/>
<dbReference type="FunFam" id="3.40.366.10:FF:000002">
    <property type="entry name" value="Probable polyketide synthase 2"/>
    <property type="match status" value="1"/>
</dbReference>
<organism evidence="19 20">
    <name type="scientific">Amycolatopsis carbonis</name>
    <dbReference type="NCBI Taxonomy" id="715471"/>
    <lineage>
        <taxon>Bacteria</taxon>
        <taxon>Bacillati</taxon>
        <taxon>Actinomycetota</taxon>
        <taxon>Actinomycetes</taxon>
        <taxon>Pseudonocardiales</taxon>
        <taxon>Pseudonocardiaceae</taxon>
        <taxon>Amycolatopsis</taxon>
    </lineage>
</organism>
<dbReference type="GO" id="GO:0006633">
    <property type="term" value="P:fatty acid biosynthetic process"/>
    <property type="evidence" value="ECO:0007669"/>
    <property type="project" value="InterPro"/>
</dbReference>
<dbReference type="Pfam" id="PF00550">
    <property type="entry name" value="PP-binding"/>
    <property type="match status" value="2"/>
</dbReference>
<evidence type="ECO:0000259" key="17">
    <source>
        <dbReference type="PROSITE" id="PS52004"/>
    </source>
</evidence>
<keyword evidence="8" id="KW-0012">Acyltransferase</keyword>
<evidence type="ECO:0000256" key="10">
    <source>
        <dbReference type="ARBA" id="ARBA00060158"/>
    </source>
</evidence>
<dbReference type="RefSeq" id="WP_285967791.1">
    <property type="nucleotide sequence ID" value="NZ_CP127294.1"/>
</dbReference>
<evidence type="ECO:0000256" key="8">
    <source>
        <dbReference type="ARBA" id="ARBA00023315"/>
    </source>
</evidence>
<comment type="cofactor">
    <cofactor evidence="1">
        <name>pantetheine 4'-phosphate</name>
        <dbReference type="ChEBI" id="CHEBI:47942"/>
    </cofactor>
</comment>
<feature type="domain" description="Ketosynthase family 3 (KS3)" evidence="17">
    <location>
        <begin position="1764"/>
        <end position="2184"/>
    </location>
</feature>
<comment type="subunit">
    <text evidence="12">Homodimer. Erythronolide synthase is composed of EryAI, EryAII and EryAIII multimodular (2 modules) polypeptides each coding for a functional synthase subunit which participates in 2 of the six FAS-like elongation steps required for formation of the polyketide. Module 1, 2, 3, 4, 5, and 6 participating in biosynthesis steps 1, 2, 3, 4, 5, and 6, respectively.</text>
</comment>
<dbReference type="InterPro" id="IPR006162">
    <property type="entry name" value="Ppantetheine_attach_site"/>
</dbReference>
<evidence type="ECO:0000313" key="20">
    <source>
        <dbReference type="Proteomes" id="UP001236014"/>
    </source>
</evidence>
<dbReference type="SMART" id="SM00825">
    <property type="entry name" value="PKS_KS"/>
    <property type="match status" value="2"/>
</dbReference>
<dbReference type="GO" id="GO:0033068">
    <property type="term" value="P:macrolide biosynthetic process"/>
    <property type="evidence" value="ECO:0007669"/>
    <property type="project" value="UniProtKB-ARBA"/>
</dbReference>
<dbReference type="InterPro" id="IPR032821">
    <property type="entry name" value="PKS_assoc"/>
</dbReference>
<dbReference type="EC" id="2.3.1.94" evidence="13"/>
<dbReference type="PANTHER" id="PTHR43775:SF51">
    <property type="entry name" value="INACTIVE PHENOLPHTHIOCEROL SYNTHESIS POLYKETIDE SYNTHASE TYPE I PKS1-RELATED"/>
    <property type="match status" value="1"/>
</dbReference>
<dbReference type="Pfam" id="PF14765">
    <property type="entry name" value="PS-DH"/>
    <property type="match status" value="1"/>
</dbReference>
<dbReference type="InterPro" id="IPR020806">
    <property type="entry name" value="PKS_PP-bd"/>
</dbReference>
<keyword evidence="6" id="KW-0045">Antibiotic biosynthesis</keyword>
<dbReference type="InterPro" id="IPR014030">
    <property type="entry name" value="Ketoacyl_synth_N"/>
</dbReference>
<dbReference type="SMART" id="SM00826">
    <property type="entry name" value="PKS_DH"/>
    <property type="match status" value="1"/>
</dbReference>
<dbReference type="FunFam" id="1.10.1200.10:FF:000007">
    <property type="entry name" value="Probable polyketide synthase pks17"/>
    <property type="match status" value="2"/>
</dbReference>
<dbReference type="CDD" id="cd08956">
    <property type="entry name" value="KR_3_FAS_SDR_x"/>
    <property type="match status" value="1"/>
</dbReference>
<keyword evidence="2" id="KW-0596">Phosphopantetheine</keyword>
<keyword evidence="15" id="KW-0175">Coiled coil</keyword>
<gene>
    <name evidence="19" type="ORF">QRX50_37420</name>
</gene>
<evidence type="ECO:0000256" key="7">
    <source>
        <dbReference type="ARBA" id="ARBA00023268"/>
    </source>
</evidence>
<dbReference type="Pfam" id="PF00109">
    <property type="entry name" value="ketoacyl-synt"/>
    <property type="match status" value="2"/>
</dbReference>
<dbReference type="SUPFAM" id="SSF51735">
    <property type="entry name" value="NAD(P)-binding Rossmann-fold domains"/>
    <property type="match status" value="4"/>
</dbReference>
<dbReference type="Proteomes" id="UP001236014">
    <property type="component" value="Chromosome"/>
</dbReference>
<dbReference type="InterPro" id="IPR018201">
    <property type="entry name" value="Ketoacyl_synth_AS"/>
</dbReference>
<dbReference type="Pfam" id="PF22953">
    <property type="entry name" value="SpnB_Rossmann"/>
    <property type="match status" value="1"/>
</dbReference>
<dbReference type="InterPro" id="IPR013968">
    <property type="entry name" value="PKS_KR"/>
</dbReference>
<dbReference type="CDD" id="cd00833">
    <property type="entry name" value="PKS"/>
    <property type="match status" value="2"/>
</dbReference>
<reference evidence="19 20" key="1">
    <citation type="submission" date="2023-06" db="EMBL/GenBank/DDBJ databases">
        <authorList>
            <person name="Oyuntsetseg B."/>
            <person name="Kim S.B."/>
        </authorList>
    </citation>
    <scope>NUCLEOTIDE SEQUENCE [LARGE SCALE GENOMIC DNA]</scope>
    <source>
        <strain evidence="19 20">2-15</strain>
    </source>
</reference>
<keyword evidence="20" id="KW-1185">Reference proteome</keyword>
<comment type="catalytic activity">
    <reaction evidence="9">
        <text>6 (S)-methylmalonyl-CoA + propanoyl-CoA + 6 NADPH + 12 H(+) = 6-deoxyerythronolide B + 6 CO2 + 6 NADP(+) + 7 CoA + H2O</text>
        <dbReference type="Rhea" id="RHEA:23068"/>
        <dbReference type="ChEBI" id="CHEBI:15377"/>
        <dbReference type="ChEBI" id="CHEBI:15378"/>
        <dbReference type="ChEBI" id="CHEBI:16089"/>
        <dbReference type="ChEBI" id="CHEBI:16526"/>
        <dbReference type="ChEBI" id="CHEBI:57287"/>
        <dbReference type="ChEBI" id="CHEBI:57327"/>
        <dbReference type="ChEBI" id="CHEBI:57392"/>
        <dbReference type="ChEBI" id="CHEBI:57783"/>
        <dbReference type="ChEBI" id="CHEBI:58349"/>
        <dbReference type="EC" id="2.3.1.94"/>
    </reaction>
</comment>
<dbReference type="SUPFAM" id="SSF55048">
    <property type="entry name" value="Probable ACP-binding domain of malonyl-CoA ACP transacylase"/>
    <property type="match status" value="2"/>
</dbReference>
<dbReference type="Gene3D" id="3.40.50.720">
    <property type="entry name" value="NAD(P)-binding Rossmann-like Domain"/>
    <property type="match status" value="2"/>
</dbReference>
<feature type="active site" description="Proton acceptor; for dehydratase activity" evidence="14">
    <location>
        <position position="959"/>
    </location>
</feature>
<dbReference type="PROSITE" id="PS52019">
    <property type="entry name" value="PKS_MFAS_DH"/>
    <property type="match status" value="1"/>
</dbReference>
<dbReference type="InterPro" id="IPR016035">
    <property type="entry name" value="Acyl_Trfase/lysoPLipase"/>
</dbReference>
<evidence type="ECO:0000256" key="2">
    <source>
        <dbReference type="ARBA" id="ARBA00022450"/>
    </source>
</evidence>
<dbReference type="FunFam" id="3.40.47.10:FF:000019">
    <property type="entry name" value="Polyketide synthase type I"/>
    <property type="match status" value="2"/>
</dbReference>
<feature type="domain" description="PKS/mFAS DH" evidence="18">
    <location>
        <begin position="927"/>
        <end position="1204"/>
    </location>
</feature>
<dbReference type="CDD" id="cd08952">
    <property type="entry name" value="KR_1_SDR_x"/>
    <property type="match status" value="1"/>
</dbReference>
<dbReference type="Gene3D" id="1.10.1200.10">
    <property type="entry name" value="ACP-like"/>
    <property type="match status" value="2"/>
</dbReference>
<dbReference type="EMBL" id="CP127294">
    <property type="protein sequence ID" value="WIX77049.1"/>
    <property type="molecule type" value="Genomic_DNA"/>
</dbReference>
<evidence type="ECO:0000256" key="3">
    <source>
        <dbReference type="ARBA" id="ARBA00022553"/>
    </source>
</evidence>
<dbReference type="InterPro" id="IPR020807">
    <property type="entry name" value="PKS_DH"/>
</dbReference>
<dbReference type="GO" id="GO:0047879">
    <property type="term" value="F:erythronolide synthase activity"/>
    <property type="evidence" value="ECO:0007669"/>
    <property type="project" value="UniProtKB-EC"/>
</dbReference>
<evidence type="ECO:0000256" key="14">
    <source>
        <dbReference type="PROSITE-ProRule" id="PRU01363"/>
    </source>
</evidence>
<dbReference type="GO" id="GO:0004315">
    <property type="term" value="F:3-oxoacyl-[acyl-carrier-protein] synthase activity"/>
    <property type="evidence" value="ECO:0007669"/>
    <property type="project" value="InterPro"/>
</dbReference>
<keyword evidence="4" id="KW-0808">Transferase</keyword>
<dbReference type="PROSITE" id="PS52004">
    <property type="entry name" value="KS3_2"/>
    <property type="match status" value="2"/>
</dbReference>
<dbReference type="InterPro" id="IPR036291">
    <property type="entry name" value="NAD(P)-bd_dom_sf"/>
</dbReference>
<evidence type="ECO:0000256" key="12">
    <source>
        <dbReference type="ARBA" id="ARBA00063272"/>
    </source>
</evidence>
<dbReference type="InterPro" id="IPR041618">
    <property type="entry name" value="PKS_DE"/>
</dbReference>
<dbReference type="SUPFAM" id="SSF52151">
    <property type="entry name" value="FabD/lysophospholipase-like"/>
    <property type="match status" value="2"/>
</dbReference>
<keyword evidence="3" id="KW-0597">Phosphoprotein</keyword>
<feature type="region of interest" description="C-terminal hotdog fold" evidence="14">
    <location>
        <begin position="1063"/>
        <end position="1204"/>
    </location>
</feature>
<dbReference type="Pfam" id="PF08659">
    <property type="entry name" value="KR"/>
    <property type="match status" value="2"/>
</dbReference>
<accession>A0A9Y2MVM1</accession>
<dbReference type="SMART" id="SM00823">
    <property type="entry name" value="PKS_PP"/>
    <property type="match status" value="2"/>
</dbReference>
<evidence type="ECO:0000256" key="13">
    <source>
        <dbReference type="ARBA" id="ARBA00066981"/>
    </source>
</evidence>
<dbReference type="InterPro" id="IPR001227">
    <property type="entry name" value="Ac_transferase_dom_sf"/>
</dbReference>
<dbReference type="InterPro" id="IPR050091">
    <property type="entry name" value="PKS_NRPS_Biosynth_Enz"/>
</dbReference>
<evidence type="ECO:0000313" key="19">
    <source>
        <dbReference type="EMBL" id="WIX77049.1"/>
    </source>
</evidence>
<comment type="pathway">
    <text evidence="11">Antibiotic biosynthesis; erythromycin biosynthesis.</text>
</comment>
<dbReference type="Pfam" id="PF16197">
    <property type="entry name" value="KAsynt_C_assoc"/>
    <property type="match status" value="2"/>
</dbReference>
<dbReference type="InterPro" id="IPR020841">
    <property type="entry name" value="PKS_Beta-ketoAc_synthase_dom"/>
</dbReference>
<evidence type="ECO:0000256" key="1">
    <source>
        <dbReference type="ARBA" id="ARBA00001957"/>
    </source>
</evidence>
<dbReference type="GO" id="GO:0031177">
    <property type="term" value="F:phosphopantetheine binding"/>
    <property type="evidence" value="ECO:0007669"/>
    <property type="project" value="InterPro"/>
</dbReference>
<dbReference type="InterPro" id="IPR016039">
    <property type="entry name" value="Thiolase-like"/>
</dbReference>
<dbReference type="PROSITE" id="PS50075">
    <property type="entry name" value="CARRIER"/>
    <property type="match status" value="2"/>
</dbReference>
<dbReference type="InterPro" id="IPR049551">
    <property type="entry name" value="PKS_DH_C"/>
</dbReference>
<dbReference type="SUPFAM" id="SSF47336">
    <property type="entry name" value="ACP-like"/>
    <property type="match status" value="2"/>
</dbReference>
<dbReference type="NCBIfam" id="NF045894">
    <property type="entry name" value="PKS_plus_SDR"/>
    <property type="match status" value="1"/>
</dbReference>
<evidence type="ECO:0000259" key="18">
    <source>
        <dbReference type="PROSITE" id="PS52019"/>
    </source>
</evidence>
<dbReference type="InterPro" id="IPR042104">
    <property type="entry name" value="PKS_dehydratase_sf"/>
</dbReference>
<dbReference type="Gene3D" id="3.40.366.10">
    <property type="entry name" value="Malonyl-Coenzyme A Acyl Carrier Protein, domain 2"/>
    <property type="match status" value="2"/>
</dbReference>
<dbReference type="Gene3D" id="3.40.47.10">
    <property type="match status" value="2"/>
</dbReference>
<evidence type="ECO:0000256" key="15">
    <source>
        <dbReference type="SAM" id="Coils"/>
    </source>
</evidence>
<dbReference type="Gene3D" id="6.10.140.1830">
    <property type="match status" value="1"/>
</dbReference>
<dbReference type="SMART" id="SM01294">
    <property type="entry name" value="PKS_PP_betabranch"/>
    <property type="match status" value="1"/>
</dbReference>
<dbReference type="InterPro" id="IPR015083">
    <property type="entry name" value="NorB/c/GfsB-D-like_docking"/>
</dbReference>
<dbReference type="InterPro" id="IPR014031">
    <property type="entry name" value="Ketoacyl_synth_C"/>
</dbReference>
<evidence type="ECO:0000256" key="11">
    <source>
        <dbReference type="ARBA" id="ARBA00060622"/>
    </source>
</evidence>
<name>A0A9Y2MVM1_9PSEU</name>
<feature type="coiled-coil region" evidence="15">
    <location>
        <begin position="4"/>
        <end position="31"/>
    </location>
</feature>
<dbReference type="Pfam" id="PF02801">
    <property type="entry name" value="Ketoacyl-synt_C"/>
    <property type="match status" value="2"/>
</dbReference>
<dbReference type="PROSITE" id="PS00012">
    <property type="entry name" value="PHOSPHOPANTETHEINE"/>
    <property type="match status" value="2"/>
</dbReference>
<dbReference type="InterPro" id="IPR016036">
    <property type="entry name" value="Malonyl_transacylase_ACP-bd"/>
</dbReference>
<evidence type="ECO:0000256" key="5">
    <source>
        <dbReference type="ARBA" id="ARBA00022737"/>
    </source>
</evidence>
<dbReference type="Gene3D" id="3.30.70.3290">
    <property type="match status" value="2"/>
</dbReference>
<sequence length="3350" mass="350897">MSDVEKLRDYLKRATEELLQTRRQLTEVESATREPLAIVGMACRFPGEVNSPDDLWDVVVSGRDAIAGFPTDRGWDLAALRNGGSATQLGGFVYDATQFDAAFFGISPREALAMDPQQRILLETAWEALERAGIPAGSLKESRTGVFVGGTTRSYLEEKTAKAPGLEGYRLTGGTSSVLSGRISYLLGLEGPSVTVDTASSSSLVALHLAAQSLRLGESDLALVGGVTVMSTPDVFVEFTRHGGLAEDGRCKSFAEAADGTGWAEGVGVIVVERLSTAQELGHRVLAVVRGSAVNQDGASNGLTAPSGPSQQRLIRDALARSGVSPLEIDAVEAHGTGTRLGDPIEAQALLATLGQGREEGRPVWIGSVKSNIGHTEVASGVAGVIKMVEAMRYGVLPKTLHVDRPSTHVDWSAGDVRLLTEQIPWPETGRPRRAGVSGFGISGTNAHVVLEQAPESAELAATPDDGAPRPVLVSGRSERALRDQADRLATWVDRDPELTVADLAWSSATTRSSFDHRAVVVASDRAGVLSGLRALADDTADSAVVSNLARDLGRLAVVFSGQGAQRAGMGRELSARFPVFAAALGEVCALLDPQLTGETALREVMFAEAGSAKAALLDQTGYTQPALFAWQTAWFRLLQSWGVRPDFLMGHSIGEISAAHVAGVFSLEDACTLVAARANLMQALPGGGAMLAVAAGEADIESLLNGVDGACIAAVNAPHSVVLSGDEDAVAGLGAVLRDQGRKTTQLRVSHAFHSARMDPMLDGFRAAIGGISFSEPVVPLVSNLTGAVAGREVTTVDYWVRHVREPVRFADGVSTLDSQGAAVFVEGGPSSALSAMIHTTLDSEDSAVIPAVRKDQDEITGAVTALAHLHTAGADLDWPAVFTGMNAEGRRVGLPTYAFQHERFWPGVVVPAGDVGAAGLDVVDHPLLGAGVALPGVDGQVFSGRVSVDTHSWLADHAANGVVILPGTAFVELVGHAGVAVGCARVGDLTLHEPLVLPEHDGIDLQVLVGAPEHDGERPVSVYSRTAADQPWTRHASATVTTTTADAVMGWADQAWPPADAVAVALDGFYEQAGVAGESAFDYGPVFQGLQSAWTRGNEVFAEVALPSSAREQVGRFGLHPALLDAALQASVFAPLAPVERGRMPFSFAGITVHAAGATTLRVRLRATGPDTVSVEATDPVGTSVVTLESLVLRPITADQVTEAAPGTLLRLEWTVAETATEVPSASWVMLDGNLADLPDDPFGADVVGSLDELVGAGVPDVVLVPVRGRGEDVTAEVPAVTTAVLDLVQAWLTRPESSDARLVFLTRNAVSTDDSEPVTDLAAAAVWGLVRSAQTEHPNRFTLVDHDDSLTRARLATALAAAEPQLAIRENRVTVPRLVPASTPEPAADLWARGTVVITGGTGGLGAALARHLVTARGAQRLLLISKRGPEAPGAAALQTELTELGADVTVAACDIADRAELAAVLAAHPVTAVVQTAGVLADATITSLTPEALARVLEPKVRGTWNLHDLTRAAGLSAFVTFSSMAGLLGAAGQGNYAAANSFLDALASHRRAHGLPAVSLAWGAWSQQTGMTSTLSEADLQRMARAGFPPMSIEAGLALFDRAMSAHEPVLAATRLDRAAVSAQSSRLLDALITRTPARVAAATTPAGASLAQRLSAMPPADRLRRLTELVRAEVAAVLGHARPDQVQPTQALKDLGLDSLASIELRNRLNELTGLRLPPTIAFDNPTTALLSEALLADLVADPAATDAESPVLAPRDDDPVVLVGMGCRYPGGVSSPEDLWDLVASGRDVIGGFPTDRGWDLAALRDGDSDTLVGGFLYEAAEFDAGFFGISPREALAMDPQQRLLLETTWEALERAGIDPRTLKGSRTGVFVGASHYGYLDEKSSLRDELEAHLLTGSTSSVMSGRIAYALGLEGPAVTIDTACSSSLVALHLATQSLRAGECDMAVVAGVSVMSQPRVFVGLSRQKVLSVDGRCKAFAETADGTGFAEGVGVLAVERLSTARERGHRVLAVVRGSAMNQDGASNGLTAPNGSSQRRVIKDALARAGVLPGEIDAVEAHGTGTRLGDPIEAHALLATVGQGREDGHPVWIGSVKSNIGHAQAAAGAAGIIKMVQAIRHGVLPRTLHVDEPTTHVDWADGGVRVLTEQIPWPETGRPRRAGVSGFGISGTNAHIILEQAPVQEEPAATAVTDVPVPVVVSGQSAPAVREQAARLVEFVERHADLVVSDVAWSLATTRSAFDHRAAVVAADREEALSGLRALAAGEPGPAVVTGEVTGSGGLVFVFPGQGSQWAGMGRELLETSVVFRESIQECQDALAPWISWSLTDLLTGTDSAEMLERLDVVQPVLWAMNLSLAKVWRSYGVEPDAVIGHSQGEIAAACFAGALSLEDGARVIAVRSQVLSAMVGDGGVALVSLPVDEVRQRLVDGLAIAGINGPTSVGVAGDTETLRRFMADCQAAGIRARWVPASIPTHCERVAPYREQLLELLAPVAPRSGDLRFFSTVHATWLDGAELDAEYWYRNALRPVLFEPAVRTLLAEGHHAFVEVSAHPVTTVPLGETAEAVAAGAVVTGTLRRGQGTAHRLLTSLATLQTAGVEVDWSAVFSGGRTVDLPTYAFQHQRYWPEIPAEPDTVHPGSEVDAEFWAAVDEGDATRLAAELALEESSLAPLLPALSSWRRRQEDQATLAGAGYEVTWAPVSQPEPTGTTGSWWLFVPAGHAGSPVIAGLNRQLAGAGGTVTTTVVEPDDADREALAARIKTLGEHTGEEPTGVVSFLAWQDETSDEDSRVPVGLTLTAVLIQALGDAAVPAPTWCVTRGAVAVDDSREVSRPAQAAVWGWGRTAAVEHAQRWGGLIDVPDAPDVADPDTVAEQVVEVLVSGGGQEDQLAVRPSGLWARRLVHRAIDPVQDPTWEFPTGGSVLVTGATGALGAQTARWLATGGVPHLVLVSRRGSLAPGAQDLAAELDALGARVTFVAGDAADREAMAKTIAAIPAEYPLAGVVHTAAVLQGGTIDGVTREELATVFRPKVDAAVVLHELTAELNLAMFVMVSSVIGTVGGVGLGTYAAAGAYLDGLAHHRRARGLPATSIACDGRGEGATRRSLRTFDLIGISPAMAVEGMRRALERGDTSAVIADVDWKQFLAIFTAARPSALLGDLPEVNQSAAQPEAGLALDPAVRLRSRLTGLSHADQVRAVLDLVRIQLAAVLGYTDSVPIPENRAFRDLGFDSLTAVELRNILSMATGLDLPRTLVFDYPTPTDLAQHLLEELLGEAGRPENSVLLGKVAALESDLRSVEVDVSERALITDRLQQLLSEWRSEEPESGAALDEATDDQLFELMGKEFGIS</sequence>
<keyword evidence="7" id="KW-0511">Multifunctional enzyme</keyword>
<dbReference type="InterPro" id="IPR036736">
    <property type="entry name" value="ACP-like_sf"/>
</dbReference>
<dbReference type="Pfam" id="PF08990">
    <property type="entry name" value="Docking"/>
    <property type="match status" value="1"/>
</dbReference>
<evidence type="ECO:0000256" key="6">
    <source>
        <dbReference type="ARBA" id="ARBA00023194"/>
    </source>
</evidence>
<evidence type="ECO:0000259" key="16">
    <source>
        <dbReference type="PROSITE" id="PS50075"/>
    </source>
</evidence>
<feature type="region of interest" description="N-terminal hotdog fold" evidence="14">
    <location>
        <begin position="927"/>
        <end position="1049"/>
    </location>
</feature>
<dbReference type="InterPro" id="IPR055123">
    <property type="entry name" value="SpnB-like_Rossmann"/>
</dbReference>
<dbReference type="Gene3D" id="3.10.129.110">
    <property type="entry name" value="Polyketide synthase dehydratase"/>
    <property type="match status" value="1"/>
</dbReference>
<feature type="domain" description="Carrier" evidence="16">
    <location>
        <begin position="3198"/>
        <end position="3273"/>
    </location>
</feature>
<dbReference type="SMART" id="SM00822">
    <property type="entry name" value="PKS_KR"/>
    <property type="match status" value="2"/>
</dbReference>
<dbReference type="InterPro" id="IPR057326">
    <property type="entry name" value="KR_dom"/>
</dbReference>
<feature type="domain" description="Carrier" evidence="16">
    <location>
        <begin position="1670"/>
        <end position="1745"/>
    </location>
</feature>